<feature type="domain" description="Mannitol dehydrogenase N-terminal" evidence="7">
    <location>
        <begin position="1"/>
        <end position="197"/>
    </location>
</feature>
<proteinExistence type="inferred from homology"/>
<keyword evidence="4 6" id="KW-0560">Oxidoreductase</keyword>
<evidence type="ECO:0000313" key="9">
    <source>
        <dbReference type="EMBL" id="XAJ80844.1"/>
    </source>
</evidence>
<dbReference type="SUPFAM" id="SSF51735">
    <property type="entry name" value="NAD(P)-binding Rossmann-fold domains"/>
    <property type="match status" value="1"/>
</dbReference>
<dbReference type="InterPro" id="IPR023028">
    <property type="entry name" value="Mannitol_1_phos_5_DH"/>
</dbReference>
<dbReference type="PANTHER" id="PTHR30524:SF0">
    <property type="entry name" value="ALTRONATE OXIDOREDUCTASE-RELATED"/>
    <property type="match status" value="1"/>
</dbReference>
<gene>
    <name evidence="6" type="primary">mtlD</name>
    <name evidence="9" type="ORF">RJT31_02870</name>
</gene>
<dbReference type="GO" id="GO:0005829">
    <property type="term" value="C:cytosol"/>
    <property type="evidence" value="ECO:0007669"/>
    <property type="project" value="TreeGrafter"/>
</dbReference>
<evidence type="ECO:0000256" key="2">
    <source>
        <dbReference type="ARBA" id="ARBA00012939"/>
    </source>
</evidence>
<dbReference type="NCBIfam" id="NF002652">
    <property type="entry name" value="PRK02318.2-5"/>
    <property type="match status" value="1"/>
</dbReference>
<evidence type="ECO:0000256" key="1">
    <source>
        <dbReference type="ARBA" id="ARBA00006541"/>
    </source>
</evidence>
<dbReference type="InterPro" id="IPR036291">
    <property type="entry name" value="NAD(P)-bd_dom_sf"/>
</dbReference>
<dbReference type="Pfam" id="PF01232">
    <property type="entry name" value="Mannitol_dh"/>
    <property type="match status" value="1"/>
</dbReference>
<dbReference type="Pfam" id="PF08125">
    <property type="entry name" value="Mannitol_dh_C"/>
    <property type="match status" value="1"/>
</dbReference>
<evidence type="ECO:0000256" key="4">
    <source>
        <dbReference type="ARBA" id="ARBA00023002"/>
    </source>
</evidence>
<dbReference type="HAMAP" id="MF_00196">
    <property type="entry name" value="Mannitol_dehydrog"/>
    <property type="match status" value="1"/>
</dbReference>
<feature type="domain" description="Mannitol dehydrogenase C-terminal" evidence="8">
    <location>
        <begin position="205"/>
        <end position="362"/>
    </location>
</feature>
<sequence>MKVLHFGAGNIGRAFIGRTIFQSGYDLTFTDVNESLINSLNDCKNYKVKLVGYNYEKIIHVNNFRAIYLNCPDLLKIISNVGLITTAVGVSSLKKIAFILAEGIILKIKLKSIIPLNIIACENKTQASSFLKNLIYKIISLKYHQYLNKYIGFVDCSIDTIVPSTLSFEKNNLSLIAENFKEWIVNKKQFKGDIPKIIDMTRSDDLMSFIDRKILTLNTGHAIAAYLGWTKKYTTIYESIQDHDIKNIVQSAMEESGLTLIKKYNFDKKMHFFYIKNILTRFKNPFLIDNVERIARNPLQKLSENERLIKPLLSAKKYDLPYHNLTKGIAAALCYKNKNDLESIKMNDLIKTLGVEKTLNQISNLQLGSQEMNAIINAYISINAVYSEKFN</sequence>
<dbReference type="GO" id="GO:0008926">
    <property type="term" value="F:mannitol-1-phosphate 5-dehydrogenase activity"/>
    <property type="evidence" value="ECO:0007669"/>
    <property type="project" value="UniProtKB-UniRule"/>
</dbReference>
<comment type="similarity">
    <text evidence="1 6">Belongs to the mannitol dehydrogenase family.</text>
</comment>
<dbReference type="EMBL" id="CP135018">
    <property type="protein sequence ID" value="XAJ80844.1"/>
    <property type="molecule type" value="Genomic_DNA"/>
</dbReference>
<dbReference type="InterPro" id="IPR013131">
    <property type="entry name" value="Mannitol_DH_N"/>
</dbReference>
<dbReference type="RefSeq" id="WP_348769420.1">
    <property type="nucleotide sequence ID" value="NZ_CP135018.1"/>
</dbReference>
<evidence type="ECO:0000256" key="3">
    <source>
        <dbReference type="ARBA" id="ARBA00016219"/>
    </source>
</evidence>
<reference evidence="9" key="1">
    <citation type="submission" date="2024-06" db="EMBL/GenBank/DDBJ databases">
        <title>Unveiling Genomic Reduction in Obligate Endosymbionts Buchnera of Aphids: Insights from Phylogenomic Comparative Analysis with Novel Genome Data and Co-obligate Endosymbionts.</title>
        <authorList>
            <person name="Lu C."/>
            <person name="Zou T."/>
            <person name="Liu Q."/>
            <person name="Huang X."/>
        </authorList>
    </citation>
    <scope>NUCLEOTIDE SEQUENCE</scope>
    <source>
        <strain evidence="9">Aphau13</strain>
    </source>
</reference>
<dbReference type="Gene3D" id="3.40.50.720">
    <property type="entry name" value="NAD(P)-binding Rossmann-like Domain"/>
    <property type="match status" value="1"/>
</dbReference>
<evidence type="ECO:0000256" key="6">
    <source>
        <dbReference type="HAMAP-Rule" id="MF_00196"/>
    </source>
</evidence>
<evidence type="ECO:0000259" key="8">
    <source>
        <dbReference type="Pfam" id="PF08125"/>
    </source>
</evidence>
<evidence type="ECO:0000256" key="5">
    <source>
        <dbReference type="ARBA" id="ARBA00023027"/>
    </source>
</evidence>
<dbReference type="EC" id="1.1.1.17" evidence="2 6"/>
<dbReference type="GO" id="GO:0019592">
    <property type="term" value="P:mannitol catabolic process"/>
    <property type="evidence" value="ECO:0007669"/>
    <property type="project" value="TreeGrafter"/>
</dbReference>
<protein>
    <recommendedName>
        <fullName evidence="3 6">Mannitol-1-phosphate 5-dehydrogenase</fullName>
        <ecNumber evidence="2 6">1.1.1.17</ecNumber>
    </recommendedName>
</protein>
<dbReference type="PANTHER" id="PTHR30524">
    <property type="entry name" value="MANNITOL-1-PHOSPHATE 5-DEHYDROGENASE"/>
    <property type="match status" value="1"/>
</dbReference>
<organism evidence="9">
    <name type="scientific">Buchnera aphidicola</name>
    <name type="common">Aphis aurantii</name>
    <dbReference type="NCBI Taxonomy" id="1470492"/>
    <lineage>
        <taxon>Bacteria</taxon>
        <taxon>Pseudomonadati</taxon>
        <taxon>Pseudomonadota</taxon>
        <taxon>Gammaproteobacteria</taxon>
        <taxon>Enterobacterales</taxon>
        <taxon>Erwiniaceae</taxon>
        <taxon>Buchnera</taxon>
    </lineage>
</organism>
<dbReference type="NCBIfam" id="NF002646">
    <property type="entry name" value="PRK02318.1-2"/>
    <property type="match status" value="1"/>
</dbReference>
<comment type="caution">
    <text evidence="6">Lacks conserved residue(s) required for the propagation of feature annotation.</text>
</comment>
<name>A0AAU6W5H7_9GAMM</name>
<keyword evidence="5 6" id="KW-0520">NAD</keyword>
<dbReference type="SUPFAM" id="SSF48179">
    <property type="entry name" value="6-phosphogluconate dehydrogenase C-terminal domain-like"/>
    <property type="match status" value="1"/>
</dbReference>
<dbReference type="AlphaFoldDB" id="A0AAU6W5H7"/>
<dbReference type="Gene3D" id="1.10.1040.10">
    <property type="entry name" value="N-(1-d-carboxylethyl)-l-norvaline Dehydrogenase, domain 2"/>
    <property type="match status" value="1"/>
</dbReference>
<dbReference type="InterPro" id="IPR013328">
    <property type="entry name" value="6PGD_dom2"/>
</dbReference>
<dbReference type="PRINTS" id="PR00084">
    <property type="entry name" value="MTLDHDRGNASE"/>
</dbReference>
<evidence type="ECO:0000259" key="7">
    <source>
        <dbReference type="Pfam" id="PF01232"/>
    </source>
</evidence>
<dbReference type="NCBIfam" id="NF002650">
    <property type="entry name" value="PRK02318.2-2"/>
    <property type="match status" value="1"/>
</dbReference>
<comment type="catalytic activity">
    <reaction evidence="6">
        <text>D-mannitol 1-phosphate + NAD(+) = beta-D-fructose 6-phosphate + NADH + H(+)</text>
        <dbReference type="Rhea" id="RHEA:19661"/>
        <dbReference type="ChEBI" id="CHEBI:15378"/>
        <dbReference type="ChEBI" id="CHEBI:57540"/>
        <dbReference type="ChEBI" id="CHEBI:57634"/>
        <dbReference type="ChEBI" id="CHEBI:57945"/>
        <dbReference type="ChEBI" id="CHEBI:61381"/>
        <dbReference type="EC" id="1.1.1.17"/>
    </reaction>
</comment>
<accession>A0AAU6W5H7</accession>
<dbReference type="InterPro" id="IPR008927">
    <property type="entry name" value="6-PGluconate_DH-like_C_sf"/>
</dbReference>
<dbReference type="InterPro" id="IPR000669">
    <property type="entry name" value="Mannitol_DH"/>
</dbReference>
<dbReference type="InterPro" id="IPR013118">
    <property type="entry name" value="Mannitol_DH_C"/>
</dbReference>